<feature type="active site" evidence="4">
    <location>
        <position position="39"/>
    </location>
</feature>
<evidence type="ECO:0000259" key="6">
    <source>
        <dbReference type="PROSITE" id="PS50122"/>
    </source>
</evidence>
<name>A0ABU8MBE1_9PSEU</name>
<dbReference type="EC" id="3.1.1.61" evidence="2"/>
<dbReference type="RefSeq" id="WP_337705697.1">
    <property type="nucleotide sequence ID" value="NZ_JBBEGM010000011.1"/>
</dbReference>
<feature type="compositionally biased region" description="Acidic residues" evidence="5">
    <location>
        <begin position="325"/>
        <end position="348"/>
    </location>
</feature>
<keyword evidence="4" id="KW-0145">Chemotaxis</keyword>
<dbReference type="Pfam" id="PF01339">
    <property type="entry name" value="CheB_methylest"/>
    <property type="match status" value="1"/>
</dbReference>
<dbReference type="InterPro" id="IPR000673">
    <property type="entry name" value="Sig_transdc_resp-reg_Me-estase"/>
</dbReference>
<organism evidence="7 8">
    <name type="scientific">Actinomycetospora flava</name>
    <dbReference type="NCBI Taxonomy" id="3129232"/>
    <lineage>
        <taxon>Bacteria</taxon>
        <taxon>Bacillati</taxon>
        <taxon>Actinomycetota</taxon>
        <taxon>Actinomycetes</taxon>
        <taxon>Pseudonocardiales</taxon>
        <taxon>Pseudonocardiaceae</taxon>
        <taxon>Actinomycetospora</taxon>
    </lineage>
</organism>
<keyword evidence="8" id="KW-1185">Reference proteome</keyword>
<comment type="caution">
    <text evidence="7">The sequence shown here is derived from an EMBL/GenBank/DDBJ whole genome shotgun (WGS) entry which is preliminary data.</text>
</comment>
<dbReference type="PROSITE" id="PS50122">
    <property type="entry name" value="CHEB"/>
    <property type="match status" value="1"/>
</dbReference>
<evidence type="ECO:0000256" key="5">
    <source>
        <dbReference type="SAM" id="MobiDB-lite"/>
    </source>
</evidence>
<dbReference type="SUPFAM" id="SSF52738">
    <property type="entry name" value="Methylesterase CheB, C-terminal domain"/>
    <property type="match status" value="1"/>
</dbReference>
<dbReference type="InterPro" id="IPR011247">
    <property type="entry name" value="Chemotax_prot-Glu_Me-esterase"/>
</dbReference>
<evidence type="ECO:0000256" key="3">
    <source>
        <dbReference type="ARBA" id="ARBA00048267"/>
    </source>
</evidence>
<dbReference type="PANTHER" id="PTHR42872:SF6">
    <property type="entry name" value="PROTEIN-GLUTAMATE METHYLESTERASE_PROTEIN-GLUTAMINE GLUTAMINASE"/>
    <property type="match status" value="1"/>
</dbReference>
<proteinExistence type="predicted"/>
<gene>
    <name evidence="7" type="ORF">WCD58_24475</name>
</gene>
<evidence type="ECO:0000256" key="1">
    <source>
        <dbReference type="ARBA" id="ARBA00022801"/>
    </source>
</evidence>
<dbReference type="CDD" id="cd16433">
    <property type="entry name" value="CheB"/>
    <property type="match status" value="1"/>
</dbReference>
<evidence type="ECO:0000256" key="4">
    <source>
        <dbReference type="PROSITE-ProRule" id="PRU00050"/>
    </source>
</evidence>
<keyword evidence="1 4" id="KW-0378">Hydrolase</keyword>
<feature type="region of interest" description="Disordered" evidence="5">
    <location>
        <begin position="324"/>
        <end position="348"/>
    </location>
</feature>
<dbReference type="Gene3D" id="3.40.50.180">
    <property type="entry name" value="Methylesterase CheB, C-terminal domain"/>
    <property type="match status" value="1"/>
</dbReference>
<evidence type="ECO:0000313" key="8">
    <source>
        <dbReference type="Proteomes" id="UP001369736"/>
    </source>
</evidence>
<accession>A0ABU8MBE1</accession>
<dbReference type="InterPro" id="IPR035909">
    <property type="entry name" value="CheB_C"/>
</dbReference>
<dbReference type="PIRSF" id="PIRSF036461">
    <property type="entry name" value="Chmtx_methlestr"/>
    <property type="match status" value="1"/>
</dbReference>
<evidence type="ECO:0000313" key="7">
    <source>
        <dbReference type="EMBL" id="MEJ2864336.1"/>
    </source>
</evidence>
<evidence type="ECO:0000256" key="2">
    <source>
        <dbReference type="ARBA" id="ARBA00039140"/>
    </source>
</evidence>
<protein>
    <recommendedName>
        <fullName evidence="2">protein-glutamate methylesterase</fullName>
        <ecNumber evidence="2">3.1.1.61</ecNumber>
    </recommendedName>
</protein>
<reference evidence="7 8" key="1">
    <citation type="submission" date="2024-03" db="EMBL/GenBank/DDBJ databases">
        <title>Actinomycetospora sp. OC33-EN07, a novel actinomycete isolated from wild orchid (Aerides multiflora).</title>
        <authorList>
            <person name="Suriyachadkun C."/>
        </authorList>
    </citation>
    <scope>NUCLEOTIDE SEQUENCE [LARGE SCALE GENOMIC DNA]</scope>
    <source>
        <strain evidence="7 8">OC33-EN07</strain>
    </source>
</reference>
<feature type="domain" description="CheB-type methylesterase" evidence="6">
    <location>
        <begin position="1"/>
        <end position="189"/>
    </location>
</feature>
<feature type="active site" evidence="4">
    <location>
        <position position="12"/>
    </location>
</feature>
<dbReference type="PANTHER" id="PTHR42872">
    <property type="entry name" value="PROTEIN-GLUTAMATE METHYLESTERASE/PROTEIN-GLUTAMINE GLUTAMINASE"/>
    <property type="match status" value="1"/>
</dbReference>
<dbReference type="EMBL" id="JBBEGM010000011">
    <property type="protein sequence ID" value="MEJ2864336.1"/>
    <property type="molecule type" value="Genomic_DNA"/>
</dbReference>
<feature type="active site" evidence="4">
    <location>
        <position position="131"/>
    </location>
</feature>
<comment type="catalytic activity">
    <reaction evidence="3">
        <text>[protein]-L-glutamate 5-O-methyl ester + H2O = L-glutamyl-[protein] + methanol + H(+)</text>
        <dbReference type="Rhea" id="RHEA:23236"/>
        <dbReference type="Rhea" id="RHEA-COMP:10208"/>
        <dbReference type="Rhea" id="RHEA-COMP:10311"/>
        <dbReference type="ChEBI" id="CHEBI:15377"/>
        <dbReference type="ChEBI" id="CHEBI:15378"/>
        <dbReference type="ChEBI" id="CHEBI:17790"/>
        <dbReference type="ChEBI" id="CHEBI:29973"/>
        <dbReference type="ChEBI" id="CHEBI:82795"/>
        <dbReference type="EC" id="3.1.1.61"/>
    </reaction>
</comment>
<dbReference type="Proteomes" id="UP001369736">
    <property type="component" value="Unassembled WGS sequence"/>
</dbReference>
<sequence length="348" mass="36678">MADERLIGLGASAGGIETLFELVAGLDHDLPAALFVVLHQSASARTTLPDLLGRRCELPVDAARHGAPVRAGRVVVAPPDRHLLVQDGRVVLSRGPHENGHRPGVDPLFRSLALEAGPSATGVVLSGLLDDGAAGLLEIVRHGGNAVVQDPGEALFDAMPRAALDQVPGAVVAPAGAVGTALREIVARDPLGTRRPSPQLVYEVRVSRAQPPETVDEDPPGEPAGLACPDCSGPLFALGDDRLHRFRCRVGHAWSQDSLRSAQDVVVEHALYEALRALEDKAALAGRVADAADSRGSALVARRSRRKAHEALRQAAVLRRLLSADVDDGEDQDGHDESTTEQEGQEGR</sequence>